<protein>
    <submittedName>
        <fullName evidence="9">PTS sugar transporter subunit IIB</fullName>
    </submittedName>
</protein>
<comment type="caution">
    <text evidence="9">The sequence shown here is derived from an EMBL/GenBank/DDBJ whole genome shotgun (WGS) entry which is preliminary data.</text>
</comment>
<reference evidence="10" key="1">
    <citation type="journal article" date="2019" name="Int. J. Syst. Evol. Microbiol.">
        <title>The Global Catalogue of Microorganisms (GCM) 10K type strain sequencing project: providing services to taxonomists for standard genome sequencing and annotation.</title>
        <authorList>
            <consortium name="The Broad Institute Genomics Platform"/>
            <consortium name="The Broad Institute Genome Sequencing Center for Infectious Disease"/>
            <person name="Wu L."/>
            <person name="Ma J."/>
        </authorList>
    </citation>
    <scope>NUCLEOTIDE SEQUENCE [LARGE SCALE GENOMIC DNA]</scope>
    <source>
        <strain evidence="10">CGMCC 1.7693</strain>
    </source>
</reference>
<evidence type="ECO:0000256" key="6">
    <source>
        <dbReference type="ARBA" id="ARBA00022777"/>
    </source>
</evidence>
<proteinExistence type="predicted"/>
<dbReference type="CDD" id="cd05564">
    <property type="entry name" value="PTS_IIB_chitobiose_lichenan"/>
    <property type="match status" value="1"/>
</dbReference>
<keyword evidence="5" id="KW-0598">Phosphotransferase system</keyword>
<dbReference type="SUPFAM" id="SSF52794">
    <property type="entry name" value="PTS system IIB component-like"/>
    <property type="match status" value="1"/>
</dbReference>
<evidence type="ECO:0000256" key="3">
    <source>
        <dbReference type="ARBA" id="ARBA00022597"/>
    </source>
</evidence>
<evidence type="ECO:0000256" key="1">
    <source>
        <dbReference type="ARBA" id="ARBA00022448"/>
    </source>
</evidence>
<keyword evidence="2" id="KW-0597">Phosphoprotein</keyword>
<dbReference type="PANTHER" id="PTHR34581:SF2">
    <property type="entry name" value="PTS SYSTEM N,N'-DIACETYLCHITOBIOSE-SPECIFIC EIIB COMPONENT"/>
    <property type="match status" value="1"/>
</dbReference>
<dbReference type="PANTHER" id="PTHR34581">
    <property type="entry name" value="PTS SYSTEM N,N'-DIACETYLCHITOBIOSE-SPECIFIC EIIB COMPONENT"/>
    <property type="match status" value="1"/>
</dbReference>
<evidence type="ECO:0000259" key="8">
    <source>
        <dbReference type="PROSITE" id="PS51100"/>
    </source>
</evidence>
<dbReference type="EMBL" id="BMLW01000001">
    <property type="protein sequence ID" value="GGP07845.1"/>
    <property type="molecule type" value="Genomic_DNA"/>
</dbReference>
<evidence type="ECO:0000256" key="2">
    <source>
        <dbReference type="ARBA" id="ARBA00022553"/>
    </source>
</evidence>
<keyword evidence="6" id="KW-0418">Kinase</keyword>
<feature type="modified residue" description="Phosphocysteine; by EIIA" evidence="7">
    <location>
        <position position="8"/>
    </location>
</feature>
<dbReference type="Gene3D" id="3.40.50.2300">
    <property type="match status" value="1"/>
</dbReference>
<feature type="domain" description="PTS EIIB type-3" evidence="8">
    <location>
        <begin position="1"/>
        <end position="102"/>
    </location>
</feature>
<keyword evidence="10" id="KW-1185">Reference proteome</keyword>
<accession>A0ABQ2NNI6</accession>
<evidence type="ECO:0000256" key="7">
    <source>
        <dbReference type="PROSITE-ProRule" id="PRU00423"/>
    </source>
</evidence>
<keyword evidence="1" id="KW-0813">Transport</keyword>
<dbReference type="InterPro" id="IPR003501">
    <property type="entry name" value="PTS_EIIB_2/3"/>
</dbReference>
<dbReference type="Proteomes" id="UP000641206">
    <property type="component" value="Unassembled WGS sequence"/>
</dbReference>
<dbReference type="PROSITE" id="PS51100">
    <property type="entry name" value="PTS_EIIB_TYPE_3"/>
    <property type="match status" value="1"/>
</dbReference>
<keyword evidence="3 9" id="KW-0762">Sugar transport</keyword>
<organism evidence="9 10">
    <name type="scientific">Oceanobacillus neutriphilus</name>
    <dbReference type="NCBI Taxonomy" id="531815"/>
    <lineage>
        <taxon>Bacteria</taxon>
        <taxon>Bacillati</taxon>
        <taxon>Bacillota</taxon>
        <taxon>Bacilli</taxon>
        <taxon>Bacillales</taxon>
        <taxon>Bacillaceae</taxon>
        <taxon>Oceanobacillus</taxon>
    </lineage>
</organism>
<evidence type="ECO:0000313" key="10">
    <source>
        <dbReference type="Proteomes" id="UP000641206"/>
    </source>
</evidence>
<keyword evidence="4" id="KW-0808">Transferase</keyword>
<dbReference type="InterPro" id="IPR013012">
    <property type="entry name" value="PTS_EIIB_3"/>
</dbReference>
<dbReference type="InterPro" id="IPR051819">
    <property type="entry name" value="PTS_sugar-specific_EIIB"/>
</dbReference>
<evidence type="ECO:0000313" key="9">
    <source>
        <dbReference type="EMBL" id="GGP07845.1"/>
    </source>
</evidence>
<gene>
    <name evidence="9" type="ORF">GCM10011346_05610</name>
</gene>
<name>A0ABQ2NNI6_9BACI</name>
<dbReference type="RefSeq" id="WP_188732955.1">
    <property type="nucleotide sequence ID" value="NZ_BMLW01000001.1"/>
</dbReference>
<dbReference type="InterPro" id="IPR036095">
    <property type="entry name" value="PTS_EIIB-like_sf"/>
</dbReference>
<sequence length="102" mass="11335">MYNILLVCNQGMSTSFLVEKMKQAAQEKEKDVTIWAVSDAELNENWEKADIVLLGPQVSYLKSTAEKAVGNSIPIEVIDFLDYGRVNGEAVLDKALKSINKD</sequence>
<evidence type="ECO:0000256" key="5">
    <source>
        <dbReference type="ARBA" id="ARBA00022683"/>
    </source>
</evidence>
<dbReference type="Pfam" id="PF02302">
    <property type="entry name" value="PTS_IIB"/>
    <property type="match status" value="1"/>
</dbReference>
<evidence type="ECO:0000256" key="4">
    <source>
        <dbReference type="ARBA" id="ARBA00022679"/>
    </source>
</evidence>